<feature type="non-terminal residue" evidence="5">
    <location>
        <position position="96"/>
    </location>
</feature>
<feature type="domain" description="Zinc finger C3HC4 RING-type" evidence="4">
    <location>
        <begin position="14"/>
        <end position="51"/>
    </location>
</feature>
<evidence type="ECO:0000313" key="5">
    <source>
        <dbReference type="EMBL" id="KAK0466915.1"/>
    </source>
</evidence>
<evidence type="ECO:0000313" key="6">
    <source>
        <dbReference type="Proteomes" id="UP001175211"/>
    </source>
</evidence>
<dbReference type="EMBL" id="JAUEPS010000003">
    <property type="protein sequence ID" value="KAK0466915.1"/>
    <property type="molecule type" value="Genomic_DNA"/>
</dbReference>
<accession>A0AA39NJR9</accession>
<organism evidence="5 6">
    <name type="scientific">Armillaria tabescens</name>
    <name type="common">Ringless honey mushroom</name>
    <name type="synonym">Agaricus tabescens</name>
    <dbReference type="NCBI Taxonomy" id="1929756"/>
    <lineage>
        <taxon>Eukaryota</taxon>
        <taxon>Fungi</taxon>
        <taxon>Dikarya</taxon>
        <taxon>Basidiomycota</taxon>
        <taxon>Agaricomycotina</taxon>
        <taxon>Agaricomycetes</taxon>
        <taxon>Agaricomycetidae</taxon>
        <taxon>Agaricales</taxon>
        <taxon>Marasmiineae</taxon>
        <taxon>Physalacriaceae</taxon>
        <taxon>Desarmillaria</taxon>
    </lineage>
</organism>
<evidence type="ECO:0000259" key="4">
    <source>
        <dbReference type="Pfam" id="PF00097"/>
    </source>
</evidence>
<dbReference type="SUPFAM" id="SSF57850">
    <property type="entry name" value="RING/U-box"/>
    <property type="match status" value="1"/>
</dbReference>
<dbReference type="InterPro" id="IPR013083">
    <property type="entry name" value="Znf_RING/FYVE/PHD"/>
</dbReference>
<dbReference type="InterPro" id="IPR018957">
    <property type="entry name" value="Znf_C3HC4_RING-type"/>
</dbReference>
<sequence>MLSFSSAASLVFRQYDEPVCTPCGYLFCLQCVTNHLSSTSPDGFTGSCPKCRIYYTRAVQVKLLPGRFRQFIMPRLRHGYFDRALVEQNGALVQNP</sequence>
<keyword evidence="1" id="KW-0479">Metal-binding</keyword>
<protein>
    <recommendedName>
        <fullName evidence="4">Zinc finger C3HC4 RING-type domain-containing protein</fullName>
    </recommendedName>
</protein>
<dbReference type="RefSeq" id="XP_060337507.1">
    <property type="nucleotide sequence ID" value="XM_060471309.1"/>
</dbReference>
<gene>
    <name evidence="5" type="ORF">EV420DRAFT_1506106</name>
</gene>
<proteinExistence type="predicted"/>
<evidence type="ECO:0000256" key="3">
    <source>
        <dbReference type="ARBA" id="ARBA00022833"/>
    </source>
</evidence>
<reference evidence="5" key="1">
    <citation type="submission" date="2023-06" db="EMBL/GenBank/DDBJ databases">
        <authorList>
            <consortium name="Lawrence Berkeley National Laboratory"/>
            <person name="Ahrendt S."/>
            <person name="Sahu N."/>
            <person name="Indic B."/>
            <person name="Wong-Bajracharya J."/>
            <person name="Merenyi Z."/>
            <person name="Ke H.-M."/>
            <person name="Monk M."/>
            <person name="Kocsube S."/>
            <person name="Drula E."/>
            <person name="Lipzen A."/>
            <person name="Balint B."/>
            <person name="Henrissat B."/>
            <person name="Andreopoulos B."/>
            <person name="Martin F.M."/>
            <person name="Harder C.B."/>
            <person name="Rigling D."/>
            <person name="Ford K.L."/>
            <person name="Foster G.D."/>
            <person name="Pangilinan J."/>
            <person name="Papanicolaou A."/>
            <person name="Barry K."/>
            <person name="LaButti K."/>
            <person name="Viragh M."/>
            <person name="Koriabine M."/>
            <person name="Yan M."/>
            <person name="Riley R."/>
            <person name="Champramary S."/>
            <person name="Plett K.L."/>
            <person name="Tsai I.J."/>
            <person name="Slot J."/>
            <person name="Sipos G."/>
            <person name="Plett J."/>
            <person name="Nagy L.G."/>
            <person name="Grigoriev I.V."/>
        </authorList>
    </citation>
    <scope>NUCLEOTIDE SEQUENCE</scope>
    <source>
        <strain evidence="5">CCBAS 213</strain>
    </source>
</reference>
<keyword evidence="6" id="KW-1185">Reference proteome</keyword>
<name>A0AA39NJR9_ARMTA</name>
<dbReference type="Pfam" id="PF00097">
    <property type="entry name" value="zf-C3HC4"/>
    <property type="match status" value="1"/>
</dbReference>
<comment type="caution">
    <text evidence="5">The sequence shown here is derived from an EMBL/GenBank/DDBJ whole genome shotgun (WGS) entry which is preliminary data.</text>
</comment>
<keyword evidence="2" id="KW-0863">Zinc-finger</keyword>
<dbReference type="GeneID" id="85354857"/>
<dbReference type="AlphaFoldDB" id="A0AA39NJR9"/>
<keyword evidence="3" id="KW-0862">Zinc</keyword>
<dbReference type="Proteomes" id="UP001175211">
    <property type="component" value="Unassembled WGS sequence"/>
</dbReference>
<dbReference type="Gene3D" id="3.30.40.10">
    <property type="entry name" value="Zinc/RING finger domain, C3HC4 (zinc finger)"/>
    <property type="match status" value="1"/>
</dbReference>
<evidence type="ECO:0000256" key="2">
    <source>
        <dbReference type="ARBA" id="ARBA00022771"/>
    </source>
</evidence>
<evidence type="ECO:0000256" key="1">
    <source>
        <dbReference type="ARBA" id="ARBA00022723"/>
    </source>
</evidence>
<dbReference type="GO" id="GO:0008270">
    <property type="term" value="F:zinc ion binding"/>
    <property type="evidence" value="ECO:0007669"/>
    <property type="project" value="UniProtKB-KW"/>
</dbReference>